<evidence type="ECO:0000259" key="9">
    <source>
        <dbReference type="PROSITE" id="PS50109"/>
    </source>
</evidence>
<keyword evidence="11" id="KW-1185">Reference proteome</keyword>
<dbReference type="InterPro" id="IPR005467">
    <property type="entry name" value="His_kinase_dom"/>
</dbReference>
<dbReference type="PRINTS" id="PR00344">
    <property type="entry name" value="BCTRLSENSOR"/>
</dbReference>
<dbReference type="EMBL" id="CP051680">
    <property type="protein sequence ID" value="QJD87640.1"/>
    <property type="molecule type" value="Genomic_DNA"/>
</dbReference>
<evidence type="ECO:0000313" key="10">
    <source>
        <dbReference type="EMBL" id="QJD87640.1"/>
    </source>
</evidence>
<evidence type="ECO:0000313" key="11">
    <source>
        <dbReference type="Proteomes" id="UP000502248"/>
    </source>
</evidence>
<evidence type="ECO:0000256" key="8">
    <source>
        <dbReference type="ARBA" id="ARBA00023012"/>
    </source>
</evidence>
<dbReference type="SUPFAM" id="SSF55874">
    <property type="entry name" value="ATPase domain of HSP90 chaperone/DNA topoisomerase II/histidine kinase"/>
    <property type="match status" value="1"/>
</dbReference>
<dbReference type="PANTHER" id="PTHR40448:SF1">
    <property type="entry name" value="TWO-COMPONENT SENSOR HISTIDINE KINASE"/>
    <property type="match status" value="1"/>
</dbReference>
<dbReference type="Gene3D" id="1.10.287.130">
    <property type="match status" value="1"/>
</dbReference>
<organism evidence="10 11">
    <name type="scientific">Cohnella herbarum</name>
    <dbReference type="NCBI Taxonomy" id="2728023"/>
    <lineage>
        <taxon>Bacteria</taxon>
        <taxon>Bacillati</taxon>
        <taxon>Bacillota</taxon>
        <taxon>Bacilli</taxon>
        <taxon>Bacillales</taxon>
        <taxon>Paenibacillaceae</taxon>
        <taxon>Cohnella</taxon>
    </lineage>
</organism>
<dbReference type="SMART" id="SM00387">
    <property type="entry name" value="HATPase_c"/>
    <property type="match status" value="1"/>
</dbReference>
<dbReference type="InterPro" id="IPR003594">
    <property type="entry name" value="HATPase_dom"/>
</dbReference>
<sequence length="215" mass="24161">MTQEVYVEEINDMFTSIRGQRHDFLNHVQVIHTMVQMGRTEQLKTYVADLVKETQDVSEIVQHCSPALAAFVQAKITVAVGKGISFTYELPGNWEAEDTTIKMIDIIKIMGNLVDNAFDETGLLPQNERHVHASILISDDKTIQIQVTNSGRTILPEEKERIFVPGYTTKGEGHSGLGLAIVLERVKHYRGKLDVHSDESIKTTEFRISLPKQSA</sequence>
<dbReference type="InterPro" id="IPR036890">
    <property type="entry name" value="HATPase_C_sf"/>
</dbReference>
<dbReference type="Pfam" id="PF02518">
    <property type="entry name" value="HATPase_c"/>
    <property type="match status" value="1"/>
</dbReference>
<dbReference type="InterPro" id="IPR004358">
    <property type="entry name" value="Sig_transdc_His_kin-like_C"/>
</dbReference>
<comment type="catalytic activity">
    <reaction evidence="1">
        <text>ATP + protein L-histidine = ADP + protein N-phospho-L-histidine.</text>
        <dbReference type="EC" id="2.7.13.3"/>
    </reaction>
</comment>
<evidence type="ECO:0000256" key="6">
    <source>
        <dbReference type="ARBA" id="ARBA00022777"/>
    </source>
</evidence>
<dbReference type="SUPFAM" id="SSF55890">
    <property type="entry name" value="Sporulation response regulatory protein Spo0B"/>
    <property type="match status" value="1"/>
</dbReference>
<protein>
    <recommendedName>
        <fullName evidence="2">histidine kinase</fullName>
        <ecNumber evidence="2">2.7.13.3</ecNumber>
    </recommendedName>
</protein>
<dbReference type="PROSITE" id="PS50109">
    <property type="entry name" value="HIS_KIN"/>
    <property type="match status" value="1"/>
</dbReference>
<dbReference type="GO" id="GO:0005524">
    <property type="term" value="F:ATP binding"/>
    <property type="evidence" value="ECO:0007669"/>
    <property type="project" value="UniProtKB-KW"/>
</dbReference>
<name>A0A7Z2VR65_9BACL</name>
<keyword evidence="5" id="KW-0547">Nucleotide-binding</keyword>
<evidence type="ECO:0000256" key="5">
    <source>
        <dbReference type="ARBA" id="ARBA00022741"/>
    </source>
</evidence>
<dbReference type="Proteomes" id="UP000502248">
    <property type="component" value="Chromosome"/>
</dbReference>
<proteinExistence type="predicted"/>
<dbReference type="RefSeq" id="WP_169283882.1">
    <property type="nucleotide sequence ID" value="NZ_CP051680.1"/>
</dbReference>
<gene>
    <name evidence="10" type="ORF">HH215_33625</name>
</gene>
<feature type="domain" description="Histidine kinase" evidence="9">
    <location>
        <begin position="5"/>
        <end position="214"/>
    </location>
</feature>
<dbReference type="InterPro" id="IPR016120">
    <property type="entry name" value="Sig_transdc_His_kin_SpoOB"/>
</dbReference>
<dbReference type="InterPro" id="IPR039506">
    <property type="entry name" value="SPOB_a"/>
</dbReference>
<reference evidence="10 11" key="1">
    <citation type="submission" date="2020-04" db="EMBL/GenBank/DDBJ databases">
        <title>Genome sequencing of novel species.</title>
        <authorList>
            <person name="Heo J."/>
            <person name="Kim S.-J."/>
            <person name="Kim J.-S."/>
            <person name="Hong S.-B."/>
            <person name="Kwon S.-W."/>
        </authorList>
    </citation>
    <scope>NUCLEOTIDE SEQUENCE [LARGE SCALE GENOMIC DNA]</scope>
    <source>
        <strain evidence="10 11">MFER-1</strain>
    </source>
</reference>
<keyword evidence="8" id="KW-0902">Two-component regulatory system</keyword>
<evidence type="ECO:0000256" key="3">
    <source>
        <dbReference type="ARBA" id="ARBA00022553"/>
    </source>
</evidence>
<dbReference type="AlphaFoldDB" id="A0A7Z2VR65"/>
<keyword evidence="6" id="KW-0418">Kinase</keyword>
<evidence type="ECO:0000256" key="1">
    <source>
        <dbReference type="ARBA" id="ARBA00000085"/>
    </source>
</evidence>
<dbReference type="Gene3D" id="3.30.565.10">
    <property type="entry name" value="Histidine kinase-like ATPase, C-terminal domain"/>
    <property type="match status" value="1"/>
</dbReference>
<keyword evidence="3" id="KW-0597">Phosphoprotein</keyword>
<dbReference type="Pfam" id="PF14689">
    <property type="entry name" value="SPOB_a"/>
    <property type="match status" value="1"/>
</dbReference>
<keyword evidence="7" id="KW-0067">ATP-binding</keyword>
<dbReference type="PANTHER" id="PTHR40448">
    <property type="entry name" value="TWO-COMPONENT SENSOR HISTIDINE KINASE"/>
    <property type="match status" value="1"/>
</dbReference>
<dbReference type="GO" id="GO:0000155">
    <property type="term" value="F:phosphorelay sensor kinase activity"/>
    <property type="evidence" value="ECO:0007669"/>
    <property type="project" value="InterPro"/>
</dbReference>
<dbReference type="KEGG" id="cheb:HH215_33625"/>
<dbReference type="EC" id="2.7.13.3" evidence="2"/>
<dbReference type="GO" id="GO:0042802">
    <property type="term" value="F:identical protein binding"/>
    <property type="evidence" value="ECO:0007669"/>
    <property type="project" value="TreeGrafter"/>
</dbReference>
<evidence type="ECO:0000256" key="2">
    <source>
        <dbReference type="ARBA" id="ARBA00012438"/>
    </source>
</evidence>
<evidence type="ECO:0000256" key="4">
    <source>
        <dbReference type="ARBA" id="ARBA00022679"/>
    </source>
</evidence>
<keyword evidence="4" id="KW-0808">Transferase</keyword>
<evidence type="ECO:0000256" key="7">
    <source>
        <dbReference type="ARBA" id="ARBA00022840"/>
    </source>
</evidence>
<accession>A0A7Z2VR65</accession>